<dbReference type="EMBL" id="AZBU02000005">
    <property type="protein sequence ID" value="TKR77552.1"/>
    <property type="molecule type" value="Genomic_DNA"/>
</dbReference>
<dbReference type="Pfam" id="PF04084">
    <property type="entry name" value="RecA-like_ORC2"/>
    <property type="match status" value="1"/>
</dbReference>
<dbReference type="AlphaFoldDB" id="A0A4U5N5J5"/>
<feature type="domain" description="Origin recognition complex subunit 2 RecA-like" evidence="7">
    <location>
        <begin position="14"/>
        <end position="161"/>
    </location>
</feature>
<comment type="caution">
    <text evidence="9">The sequence shown here is derived from an EMBL/GenBank/DDBJ whole genome shotgun (WGS) entry which is preliminary data.</text>
</comment>
<dbReference type="OrthoDB" id="20198at2759"/>
<accession>A0A4U5N5J5</accession>
<comment type="subunit">
    <text evidence="6">Component of the origin recognition complex (ORC).</text>
</comment>
<keyword evidence="5 6" id="KW-0539">Nucleus</keyword>
<dbReference type="PANTHER" id="PTHR14052:SF0">
    <property type="entry name" value="ORIGIN RECOGNITION COMPLEX SUBUNIT 2"/>
    <property type="match status" value="1"/>
</dbReference>
<evidence type="ECO:0000256" key="3">
    <source>
        <dbReference type="ARBA" id="ARBA00019080"/>
    </source>
</evidence>
<feature type="domain" description="Origin recognition complex subunit 2 winged-helix" evidence="8">
    <location>
        <begin position="224"/>
        <end position="277"/>
    </location>
</feature>
<keyword evidence="10" id="KW-1185">Reference proteome</keyword>
<gene>
    <name evidence="9" type="ORF">L596_018502</name>
</gene>
<dbReference type="GO" id="GO:0003688">
    <property type="term" value="F:DNA replication origin binding"/>
    <property type="evidence" value="ECO:0007669"/>
    <property type="project" value="UniProtKB-UniRule"/>
</dbReference>
<evidence type="ECO:0000313" key="9">
    <source>
        <dbReference type="EMBL" id="TKR77552.1"/>
    </source>
</evidence>
<dbReference type="STRING" id="34508.A0A4U5N5J5"/>
<name>A0A4U5N5J5_STECR</name>
<dbReference type="InterPro" id="IPR056773">
    <property type="entry name" value="WHD_ORC2"/>
</dbReference>
<dbReference type="InterPro" id="IPR007220">
    <property type="entry name" value="ORC2"/>
</dbReference>
<evidence type="ECO:0000256" key="4">
    <source>
        <dbReference type="ARBA" id="ARBA00022705"/>
    </source>
</evidence>
<dbReference type="GO" id="GO:0006260">
    <property type="term" value="P:DNA replication"/>
    <property type="evidence" value="ECO:0007669"/>
    <property type="project" value="UniProtKB-UniRule"/>
</dbReference>
<evidence type="ECO:0000256" key="2">
    <source>
        <dbReference type="ARBA" id="ARBA00007421"/>
    </source>
</evidence>
<dbReference type="GO" id="GO:0005664">
    <property type="term" value="C:nuclear origin of replication recognition complex"/>
    <property type="evidence" value="ECO:0007669"/>
    <property type="project" value="UniProtKB-UniRule"/>
</dbReference>
<comment type="similarity">
    <text evidence="2 6">Belongs to the ORC2 family.</text>
</comment>
<reference evidence="9 10" key="1">
    <citation type="journal article" date="2015" name="Genome Biol.">
        <title>Comparative genomics of Steinernema reveals deeply conserved gene regulatory networks.</title>
        <authorList>
            <person name="Dillman A.R."/>
            <person name="Macchietto M."/>
            <person name="Porter C.F."/>
            <person name="Rogers A."/>
            <person name="Williams B."/>
            <person name="Antoshechkin I."/>
            <person name="Lee M.M."/>
            <person name="Goodwin Z."/>
            <person name="Lu X."/>
            <person name="Lewis E.E."/>
            <person name="Goodrich-Blair H."/>
            <person name="Stock S.P."/>
            <person name="Adams B.J."/>
            <person name="Sternberg P.W."/>
            <person name="Mortazavi A."/>
        </authorList>
    </citation>
    <scope>NUCLEOTIDE SEQUENCE [LARGE SCALE GENOMIC DNA]</scope>
    <source>
        <strain evidence="9 10">ALL</strain>
    </source>
</reference>
<sequence>MAETSGVPQKQEDTWELLLASGKSSLLFYGLGSKRRAVNDFVDRRFGEYSTLKVNGFARSISAKQILDQISDGFKLGKSYKSREGLMKYAEDVIKALENLGEDLFLVIHTIDGNSLREQEHQKVLAKLAFCERIRMIATVDHVKAALLWDDSLLSQFQWVSFAMHTREPYTQEVMDSDVKLYSADASGGDGGRHTMASLEALWHSLTVNTQSIFACLMRIALRKDQTVVKMMDLYEAAREDFLVASMPVLQQQLIEFVDHEIISKGINKLGEEEVKILTTVSLLKGFLKQKGFNVDPEYGDGDDDDY</sequence>
<evidence type="ECO:0000313" key="10">
    <source>
        <dbReference type="Proteomes" id="UP000298663"/>
    </source>
</evidence>
<dbReference type="PANTHER" id="PTHR14052">
    <property type="entry name" value="ORIGIN RECOGNITION COMPLEX SUBUNIT 2"/>
    <property type="match status" value="1"/>
</dbReference>
<dbReference type="InterPro" id="IPR056772">
    <property type="entry name" value="RecA-like_ORC2"/>
</dbReference>
<dbReference type="Pfam" id="PF24882">
    <property type="entry name" value="WHD_ORC2"/>
    <property type="match status" value="1"/>
</dbReference>
<evidence type="ECO:0000256" key="5">
    <source>
        <dbReference type="ARBA" id="ARBA00023242"/>
    </source>
</evidence>
<evidence type="ECO:0000256" key="1">
    <source>
        <dbReference type="ARBA" id="ARBA00004123"/>
    </source>
</evidence>
<evidence type="ECO:0000256" key="6">
    <source>
        <dbReference type="RuleBase" id="RU368084"/>
    </source>
</evidence>
<comment type="function">
    <text evidence="6">Component of the origin recognition complex (ORC) that binds origins of replication. DNA-binding is ATP-dependent. ORC is required to assemble the pre-replication complex necessary to initiate DNA replication.</text>
</comment>
<evidence type="ECO:0000259" key="8">
    <source>
        <dbReference type="Pfam" id="PF24882"/>
    </source>
</evidence>
<organism evidence="9 10">
    <name type="scientific">Steinernema carpocapsae</name>
    <name type="common">Entomopathogenic nematode</name>
    <dbReference type="NCBI Taxonomy" id="34508"/>
    <lineage>
        <taxon>Eukaryota</taxon>
        <taxon>Metazoa</taxon>
        <taxon>Ecdysozoa</taxon>
        <taxon>Nematoda</taxon>
        <taxon>Chromadorea</taxon>
        <taxon>Rhabditida</taxon>
        <taxon>Tylenchina</taxon>
        <taxon>Panagrolaimomorpha</taxon>
        <taxon>Strongyloidoidea</taxon>
        <taxon>Steinernematidae</taxon>
        <taxon>Steinernema</taxon>
    </lineage>
</organism>
<reference evidence="9 10" key="2">
    <citation type="journal article" date="2019" name="G3 (Bethesda)">
        <title>Hybrid Assembly of the Genome of the Entomopathogenic Nematode Steinernema carpocapsae Identifies the X-Chromosome.</title>
        <authorList>
            <person name="Serra L."/>
            <person name="Macchietto M."/>
            <person name="Macias-Munoz A."/>
            <person name="McGill C.J."/>
            <person name="Rodriguez I.M."/>
            <person name="Rodriguez B."/>
            <person name="Murad R."/>
            <person name="Mortazavi A."/>
        </authorList>
    </citation>
    <scope>NUCLEOTIDE SEQUENCE [LARGE SCALE GENOMIC DNA]</scope>
    <source>
        <strain evidence="9 10">ALL</strain>
    </source>
</reference>
<evidence type="ECO:0000259" key="7">
    <source>
        <dbReference type="Pfam" id="PF04084"/>
    </source>
</evidence>
<proteinExistence type="inferred from homology"/>
<protein>
    <recommendedName>
        <fullName evidence="3 6">Origin recognition complex subunit 2</fullName>
    </recommendedName>
</protein>
<comment type="subcellular location">
    <subcellularLocation>
        <location evidence="1 6">Nucleus</location>
    </subcellularLocation>
</comment>
<keyword evidence="4 6" id="KW-0235">DNA replication</keyword>
<dbReference type="Proteomes" id="UP000298663">
    <property type="component" value="Unassembled WGS sequence"/>
</dbReference>